<evidence type="ECO:0000256" key="2">
    <source>
        <dbReference type="ARBA" id="ARBA00022598"/>
    </source>
</evidence>
<dbReference type="Gene3D" id="3.30.700.40">
    <property type="match status" value="1"/>
</dbReference>
<dbReference type="SMART" id="SM00878">
    <property type="entry name" value="Biotin_carb_C"/>
    <property type="match status" value="1"/>
</dbReference>
<dbReference type="InterPro" id="IPR005479">
    <property type="entry name" value="CPAse_ATP-bd"/>
</dbReference>
<keyword evidence="5" id="KW-0809">Transit peptide</keyword>
<dbReference type="FunFam" id="3.30.1490.20:FF:000003">
    <property type="entry name" value="acetyl-CoA carboxylase isoform X1"/>
    <property type="match status" value="1"/>
</dbReference>
<evidence type="ECO:0000256" key="4">
    <source>
        <dbReference type="ARBA" id="ARBA00022840"/>
    </source>
</evidence>
<dbReference type="SUPFAM" id="SSF51246">
    <property type="entry name" value="Rudiment single hybrid motif"/>
    <property type="match status" value="1"/>
</dbReference>
<sequence>MFRKILIANRGEIACRVIQTCRLLGVQTVAVYSDADANSLHVELADEAWRIGGPRPVDSYLRGDVILQVARQTGAEAIHPGYGFLSENADFARACREAGVVFIGPTPEAIDAMGSKSAAKAIMERAGVPIVPGYHGEQQDSAFLLAEAQRIGFPLLIKAIAGGGGKGMRRVDSADEFLSQLEAAQREAQNAFGDATVLLERYVLNPHHIEFQVFGDQHGQAVHLFERECSIQRRHQKILEESPSPLMTPELRAAMGEAAVKAALAIGYVGAGTIEFIVGDDRQFYFMEMNTRLQVEHPVTELVSGQDLVAWQLQVAAGLPLPRQQAELQQRGHAIEVRLYAENPDNAFLPETGTLTALAFPVEQAHMRVDSGVRVGDAVGVFYDPMLAKLIVWGEDRPQAILRLQQMLAQTGVLGVVTNLDFLGKVAAHPAFLAGDTDTGFVATHAAQLHAARPVPALAWLATSARVWLDEQQARQQQASASNDPNAPWHQHDGWRLNADHARTQHWQQGEAIVQTRLKPVAKGWSCHTPSGEVMAVLRMALEGDQLSLQLADRQCRLTVLRHGSQLCVMLPEGGYEFQLFDPYAVKLSDEGAEGGLTAPMPGRVVRILAEVGSPVKKGQPLLILEAMKMEHTIVSPRDGVLESVRFAADAIVEADALLCVVSEAS</sequence>
<comment type="cofactor">
    <cofactor evidence="1">
        <name>biotin</name>
        <dbReference type="ChEBI" id="CHEBI:57586"/>
    </cofactor>
</comment>
<comment type="caution">
    <text evidence="12">The sequence shown here is derived from an EMBL/GenBank/DDBJ whole genome shotgun (WGS) entry which is preliminary data.</text>
</comment>
<dbReference type="InterPro" id="IPR011053">
    <property type="entry name" value="Single_hybrid_motif"/>
</dbReference>
<evidence type="ECO:0000256" key="8">
    <source>
        <dbReference type="SAM" id="MobiDB-lite"/>
    </source>
</evidence>
<evidence type="ECO:0000313" key="13">
    <source>
        <dbReference type="Proteomes" id="UP000587991"/>
    </source>
</evidence>
<dbReference type="PROSITE" id="PS00188">
    <property type="entry name" value="BIOTIN"/>
    <property type="match status" value="1"/>
</dbReference>
<feature type="domain" description="Biotin carboxylation" evidence="11">
    <location>
        <begin position="1"/>
        <end position="447"/>
    </location>
</feature>
<dbReference type="InterPro" id="IPR048429">
    <property type="entry name" value="MCC_alpha_BT"/>
</dbReference>
<dbReference type="InterPro" id="IPR001882">
    <property type="entry name" value="Biotin_BS"/>
</dbReference>
<dbReference type="InterPro" id="IPR000089">
    <property type="entry name" value="Biotin_lipoyl"/>
</dbReference>
<accession>A0A847RVU9</accession>
<feature type="domain" description="ATP-grasp" evidence="10">
    <location>
        <begin position="120"/>
        <end position="317"/>
    </location>
</feature>
<dbReference type="InterPro" id="IPR016185">
    <property type="entry name" value="PreATP-grasp_dom_sf"/>
</dbReference>
<dbReference type="Pfam" id="PF02785">
    <property type="entry name" value="Biotin_carb_C"/>
    <property type="match status" value="1"/>
</dbReference>
<protein>
    <submittedName>
        <fullName evidence="12">Acetyl/propionyl/methylcrotonyl-CoA carboxylase subunit alpha</fullName>
    </submittedName>
</protein>
<evidence type="ECO:0000259" key="9">
    <source>
        <dbReference type="PROSITE" id="PS50968"/>
    </source>
</evidence>
<dbReference type="EMBL" id="JABAIM010000001">
    <property type="protein sequence ID" value="NLR73941.1"/>
    <property type="molecule type" value="Genomic_DNA"/>
</dbReference>
<evidence type="ECO:0000259" key="11">
    <source>
        <dbReference type="PROSITE" id="PS50979"/>
    </source>
</evidence>
<gene>
    <name evidence="12" type="ORF">HF682_02050</name>
</gene>
<dbReference type="InterPro" id="IPR005481">
    <property type="entry name" value="BC-like_N"/>
</dbReference>
<dbReference type="Pfam" id="PF00289">
    <property type="entry name" value="Biotin_carb_N"/>
    <property type="match status" value="1"/>
</dbReference>
<dbReference type="Pfam" id="PF00364">
    <property type="entry name" value="Biotin_lipoyl"/>
    <property type="match status" value="1"/>
</dbReference>
<dbReference type="Gene3D" id="3.30.470.20">
    <property type="entry name" value="ATP-grasp fold, B domain"/>
    <property type="match status" value="1"/>
</dbReference>
<dbReference type="CDD" id="cd06850">
    <property type="entry name" value="biotinyl_domain"/>
    <property type="match status" value="1"/>
</dbReference>
<dbReference type="PROSITE" id="PS00867">
    <property type="entry name" value="CPSASE_2"/>
    <property type="match status" value="1"/>
</dbReference>
<dbReference type="GO" id="GO:0016874">
    <property type="term" value="F:ligase activity"/>
    <property type="evidence" value="ECO:0007669"/>
    <property type="project" value="UniProtKB-KW"/>
</dbReference>
<evidence type="ECO:0000256" key="3">
    <source>
        <dbReference type="ARBA" id="ARBA00022741"/>
    </source>
</evidence>
<feature type="domain" description="Lipoyl-binding" evidence="9">
    <location>
        <begin position="583"/>
        <end position="663"/>
    </location>
</feature>
<dbReference type="Gene3D" id="2.40.50.100">
    <property type="match status" value="1"/>
</dbReference>
<keyword evidence="6" id="KW-0092">Biotin</keyword>
<dbReference type="FunFam" id="2.40.50.100:FF:000003">
    <property type="entry name" value="Acetyl-CoA carboxylase biotin carboxyl carrier protein"/>
    <property type="match status" value="1"/>
</dbReference>
<dbReference type="InterPro" id="IPR011761">
    <property type="entry name" value="ATP-grasp"/>
</dbReference>
<keyword evidence="3 7" id="KW-0547">Nucleotide-binding</keyword>
<name>A0A847RVU9_9NEIS</name>
<evidence type="ECO:0000256" key="7">
    <source>
        <dbReference type="PROSITE-ProRule" id="PRU00409"/>
    </source>
</evidence>
<dbReference type="PROSITE" id="PS50979">
    <property type="entry name" value="BC"/>
    <property type="match status" value="1"/>
</dbReference>
<dbReference type="PANTHER" id="PTHR18866">
    <property type="entry name" value="CARBOXYLASE:PYRUVATE/ACETYL-COA/PROPIONYL-COA CARBOXYLASE"/>
    <property type="match status" value="1"/>
</dbReference>
<dbReference type="PROSITE" id="PS50968">
    <property type="entry name" value="BIOTINYL_LIPOYL"/>
    <property type="match status" value="1"/>
</dbReference>
<keyword evidence="13" id="KW-1185">Reference proteome</keyword>
<dbReference type="Pfam" id="PF02786">
    <property type="entry name" value="CPSase_L_D2"/>
    <property type="match status" value="1"/>
</dbReference>
<dbReference type="InterPro" id="IPR011054">
    <property type="entry name" value="Rudment_hybrid_motif"/>
</dbReference>
<dbReference type="Pfam" id="PF21139">
    <property type="entry name" value="BT_MCC_alpha"/>
    <property type="match status" value="1"/>
</dbReference>
<dbReference type="RefSeq" id="WP_168875590.1">
    <property type="nucleotide sequence ID" value="NZ_JABAIM010000001.1"/>
</dbReference>
<dbReference type="AlphaFoldDB" id="A0A847RVU9"/>
<dbReference type="InterPro" id="IPR011764">
    <property type="entry name" value="Biotin_carboxylation_dom"/>
</dbReference>
<dbReference type="GO" id="GO:0005524">
    <property type="term" value="F:ATP binding"/>
    <property type="evidence" value="ECO:0007669"/>
    <property type="project" value="UniProtKB-UniRule"/>
</dbReference>
<dbReference type="SUPFAM" id="SSF56059">
    <property type="entry name" value="Glutathione synthetase ATP-binding domain-like"/>
    <property type="match status" value="1"/>
</dbReference>
<dbReference type="InterPro" id="IPR005482">
    <property type="entry name" value="Biotin_COase_C"/>
</dbReference>
<dbReference type="GO" id="GO:0046872">
    <property type="term" value="F:metal ion binding"/>
    <property type="evidence" value="ECO:0007669"/>
    <property type="project" value="InterPro"/>
</dbReference>
<dbReference type="FunFam" id="3.30.470.20:FF:000028">
    <property type="entry name" value="Methylcrotonoyl-CoA carboxylase subunit alpha, mitochondrial"/>
    <property type="match status" value="1"/>
</dbReference>
<evidence type="ECO:0000256" key="6">
    <source>
        <dbReference type="ARBA" id="ARBA00023267"/>
    </source>
</evidence>
<organism evidence="12 13">
    <name type="scientific">Leeia aquatica</name>
    <dbReference type="NCBI Taxonomy" id="2725557"/>
    <lineage>
        <taxon>Bacteria</taxon>
        <taxon>Pseudomonadati</taxon>
        <taxon>Pseudomonadota</taxon>
        <taxon>Betaproteobacteria</taxon>
        <taxon>Neisseriales</taxon>
        <taxon>Leeiaceae</taxon>
        <taxon>Leeia</taxon>
    </lineage>
</organism>
<keyword evidence="2" id="KW-0436">Ligase</keyword>
<feature type="region of interest" description="Disordered" evidence="8">
    <location>
        <begin position="472"/>
        <end position="492"/>
    </location>
</feature>
<dbReference type="SUPFAM" id="SSF51230">
    <property type="entry name" value="Single hybrid motif"/>
    <property type="match status" value="1"/>
</dbReference>
<evidence type="ECO:0000313" key="12">
    <source>
        <dbReference type="EMBL" id="NLR73941.1"/>
    </source>
</evidence>
<dbReference type="Proteomes" id="UP000587991">
    <property type="component" value="Unassembled WGS sequence"/>
</dbReference>
<evidence type="ECO:0000256" key="5">
    <source>
        <dbReference type="ARBA" id="ARBA00022946"/>
    </source>
</evidence>
<reference evidence="12 13" key="1">
    <citation type="submission" date="2020-04" db="EMBL/GenBank/DDBJ databases">
        <title>Draft genome of Leeia sp. IMCC25680.</title>
        <authorList>
            <person name="Song J."/>
            <person name="Cho J.-C."/>
        </authorList>
    </citation>
    <scope>NUCLEOTIDE SEQUENCE [LARGE SCALE GENOMIC DNA]</scope>
    <source>
        <strain evidence="12 13">IMCC25680</strain>
    </source>
</reference>
<dbReference type="FunFam" id="3.40.50.20:FF:000010">
    <property type="entry name" value="Propionyl-CoA carboxylase subunit alpha"/>
    <property type="match status" value="1"/>
</dbReference>
<dbReference type="SUPFAM" id="SSF52440">
    <property type="entry name" value="PreATP-grasp domain"/>
    <property type="match status" value="1"/>
</dbReference>
<dbReference type="PROSITE" id="PS50975">
    <property type="entry name" value="ATP_GRASP"/>
    <property type="match status" value="1"/>
</dbReference>
<evidence type="ECO:0000259" key="10">
    <source>
        <dbReference type="PROSITE" id="PS50975"/>
    </source>
</evidence>
<keyword evidence="4 7" id="KW-0067">ATP-binding</keyword>
<evidence type="ECO:0000256" key="1">
    <source>
        <dbReference type="ARBA" id="ARBA00001953"/>
    </source>
</evidence>
<proteinExistence type="predicted"/>
<dbReference type="InterPro" id="IPR050856">
    <property type="entry name" value="Biotin_carboxylase_complex"/>
</dbReference>
<dbReference type="PANTHER" id="PTHR18866:SF33">
    <property type="entry name" value="METHYLCROTONOYL-COA CARBOXYLASE SUBUNIT ALPHA, MITOCHONDRIAL-RELATED"/>
    <property type="match status" value="1"/>
</dbReference>